<evidence type="ECO:0000256" key="1">
    <source>
        <dbReference type="SAM" id="MobiDB-lite"/>
    </source>
</evidence>
<dbReference type="Proteomes" id="UP001630127">
    <property type="component" value="Unassembled WGS sequence"/>
</dbReference>
<organism evidence="2 3">
    <name type="scientific">Cinchona calisaya</name>
    <dbReference type="NCBI Taxonomy" id="153742"/>
    <lineage>
        <taxon>Eukaryota</taxon>
        <taxon>Viridiplantae</taxon>
        <taxon>Streptophyta</taxon>
        <taxon>Embryophyta</taxon>
        <taxon>Tracheophyta</taxon>
        <taxon>Spermatophyta</taxon>
        <taxon>Magnoliopsida</taxon>
        <taxon>eudicotyledons</taxon>
        <taxon>Gunneridae</taxon>
        <taxon>Pentapetalae</taxon>
        <taxon>asterids</taxon>
        <taxon>lamiids</taxon>
        <taxon>Gentianales</taxon>
        <taxon>Rubiaceae</taxon>
        <taxon>Cinchonoideae</taxon>
        <taxon>Cinchoneae</taxon>
        <taxon>Cinchona</taxon>
    </lineage>
</organism>
<accession>A0ABD3AQC3</accession>
<comment type="caution">
    <text evidence="2">The sequence shown here is derived from an EMBL/GenBank/DDBJ whole genome shotgun (WGS) entry which is preliminary data.</text>
</comment>
<keyword evidence="3" id="KW-1185">Reference proteome</keyword>
<evidence type="ECO:0000313" key="3">
    <source>
        <dbReference type="Proteomes" id="UP001630127"/>
    </source>
</evidence>
<protein>
    <submittedName>
        <fullName evidence="2">Uncharacterized protein</fullName>
    </submittedName>
</protein>
<feature type="region of interest" description="Disordered" evidence="1">
    <location>
        <begin position="52"/>
        <end position="79"/>
    </location>
</feature>
<gene>
    <name evidence="2" type="ORF">ACH5RR_006881</name>
</gene>
<evidence type="ECO:0000313" key="2">
    <source>
        <dbReference type="EMBL" id="KAL3533360.1"/>
    </source>
</evidence>
<dbReference type="EMBL" id="JBJUIK010000003">
    <property type="protein sequence ID" value="KAL3533360.1"/>
    <property type="molecule type" value="Genomic_DNA"/>
</dbReference>
<dbReference type="AlphaFoldDB" id="A0ABD3AQC3"/>
<proteinExistence type="predicted"/>
<sequence length="89" mass="10255">MYRGDMVGAPQNLFYELVAYCTGQVRFMLSPSRLIPIDLEIERTLHKLRREKQETGKGLRSIMAGNEDDEAPILDDPPPVQEENYLQVF</sequence>
<name>A0ABD3AQC3_9GENT</name>
<reference evidence="2 3" key="1">
    <citation type="submission" date="2024-11" db="EMBL/GenBank/DDBJ databases">
        <title>A near-complete genome assembly of Cinchona calisaya.</title>
        <authorList>
            <person name="Lian D.C."/>
            <person name="Zhao X.W."/>
            <person name="Wei L."/>
        </authorList>
    </citation>
    <scope>NUCLEOTIDE SEQUENCE [LARGE SCALE GENOMIC DNA]</scope>
    <source>
        <tissue evidence="2">Nenye</tissue>
    </source>
</reference>